<organism evidence="4">
    <name type="scientific">freshwater metagenome</name>
    <dbReference type="NCBI Taxonomy" id="449393"/>
    <lineage>
        <taxon>unclassified sequences</taxon>
        <taxon>metagenomes</taxon>
        <taxon>ecological metagenomes</taxon>
    </lineage>
</organism>
<accession>A0A6J6XSQ4</accession>
<evidence type="ECO:0000256" key="1">
    <source>
        <dbReference type="ARBA" id="ARBA00022801"/>
    </source>
</evidence>
<reference evidence="4" key="1">
    <citation type="submission" date="2020-05" db="EMBL/GenBank/DDBJ databases">
        <authorList>
            <person name="Chiriac C."/>
            <person name="Salcher M."/>
            <person name="Ghai R."/>
            <person name="Kavagutti S V."/>
        </authorList>
    </citation>
    <scope>NUCLEOTIDE SEQUENCE</scope>
</reference>
<dbReference type="PANTHER" id="PTHR10272">
    <property type="entry name" value="PLATELET-ACTIVATING FACTOR ACETYLHYDROLASE"/>
    <property type="match status" value="1"/>
</dbReference>
<dbReference type="AlphaFoldDB" id="A0A6J6XSQ4"/>
<name>A0A6J6XSQ4_9ZZZZ</name>
<sequence length="344" mass="36164">MSNLSAGAPLEAGAAPVGRSSGLLIDSARADRMLPFEVWYPIEVSAAVTPSVYELLPGTGFTAAGAFDAPPAPGKYPLVIFSHGRTGTRIAYTLLCEAMAALGTVVVSADHPGDTLIDWALEAASDDETNEMSRVADARLMLDAAFGTIPGMPDEVRAVIDTTRVAVGGHSYGGYTALGIAAGAHGDLDARITAAFGLQAYTRAITDADLASISVPVLLSVASRDVTTPADLDADRPWRIISAPNAWRVDVGDAAHQACSDVGLYAELAPQVPDLPETLRTYLEETAAETRAEGMRGWRESVRLQAQIVGAFLDDALQISSDRSKQTLASLANDAEVTVQRRNI</sequence>
<evidence type="ECO:0000313" key="4">
    <source>
        <dbReference type="EMBL" id="CAB4799972.1"/>
    </source>
</evidence>
<dbReference type="PANTHER" id="PTHR10272:SF0">
    <property type="entry name" value="PLATELET-ACTIVATING FACTOR ACETYLHYDROLASE"/>
    <property type="match status" value="1"/>
</dbReference>
<dbReference type="Gene3D" id="3.40.50.1820">
    <property type="entry name" value="alpha/beta hydrolase"/>
    <property type="match status" value="1"/>
</dbReference>
<keyword evidence="1" id="KW-0378">Hydrolase</keyword>
<dbReference type="GO" id="GO:0016042">
    <property type="term" value="P:lipid catabolic process"/>
    <property type="evidence" value="ECO:0007669"/>
    <property type="project" value="UniProtKB-KW"/>
</dbReference>
<evidence type="ECO:0000256" key="2">
    <source>
        <dbReference type="ARBA" id="ARBA00022963"/>
    </source>
</evidence>
<gene>
    <name evidence="4" type="ORF">UFOPK2996_01013</name>
</gene>
<protein>
    <submittedName>
        <fullName evidence="4">Unannotated protein</fullName>
    </submittedName>
</protein>
<dbReference type="InterPro" id="IPR029058">
    <property type="entry name" value="AB_hydrolase_fold"/>
</dbReference>
<keyword evidence="2" id="KW-0442">Lipid degradation</keyword>
<keyword evidence="3" id="KW-0443">Lipid metabolism</keyword>
<dbReference type="Pfam" id="PF03403">
    <property type="entry name" value="PAF-AH_p_II"/>
    <property type="match status" value="1"/>
</dbReference>
<dbReference type="GO" id="GO:0003847">
    <property type="term" value="F:1-alkyl-2-acetylglycerophosphocholine esterase activity"/>
    <property type="evidence" value="ECO:0007669"/>
    <property type="project" value="TreeGrafter"/>
</dbReference>
<dbReference type="EMBL" id="CAFAAH010000135">
    <property type="protein sequence ID" value="CAB4799972.1"/>
    <property type="molecule type" value="Genomic_DNA"/>
</dbReference>
<dbReference type="SUPFAM" id="SSF53474">
    <property type="entry name" value="alpha/beta-Hydrolases"/>
    <property type="match status" value="1"/>
</dbReference>
<evidence type="ECO:0000256" key="3">
    <source>
        <dbReference type="ARBA" id="ARBA00023098"/>
    </source>
</evidence>
<proteinExistence type="predicted"/>